<reference evidence="1" key="1">
    <citation type="submission" date="2021-11" db="EMBL/GenBank/DDBJ databases">
        <title>Halomonas sp., isolated from a coastal aquaculture zone in Dongshan Bay.</title>
        <authorList>
            <person name="Lin W."/>
        </authorList>
    </citation>
    <scope>NUCLEOTIDE SEQUENCE</scope>
    <source>
        <strain evidence="1">Yzlin-01</strain>
    </source>
</reference>
<proteinExistence type="predicted"/>
<dbReference type="Proteomes" id="UP001165542">
    <property type="component" value="Unassembled WGS sequence"/>
</dbReference>
<dbReference type="InterPro" id="IPR042252">
    <property type="entry name" value="MtfA_N"/>
</dbReference>
<dbReference type="PANTHER" id="PTHR30164">
    <property type="entry name" value="MTFA PEPTIDASE"/>
    <property type="match status" value="1"/>
</dbReference>
<dbReference type="InterPro" id="IPR024079">
    <property type="entry name" value="MetalloPept_cat_dom_sf"/>
</dbReference>
<keyword evidence="2" id="KW-1185">Reference proteome</keyword>
<dbReference type="RefSeq" id="WP_259036031.1">
    <property type="nucleotide sequence ID" value="NZ_JAJISC010000004.1"/>
</dbReference>
<protein>
    <submittedName>
        <fullName evidence="1">Zinc-dependent peptidase</fullName>
    </submittedName>
</protein>
<evidence type="ECO:0000313" key="1">
    <source>
        <dbReference type="EMBL" id="MCS2609517.1"/>
    </source>
</evidence>
<dbReference type="SUPFAM" id="SSF55486">
    <property type="entry name" value="Metalloproteases ('zincins'), catalytic domain"/>
    <property type="match status" value="1"/>
</dbReference>
<accession>A0ABT2EFW4</accession>
<dbReference type="InterPro" id="IPR010384">
    <property type="entry name" value="MtfA_fam"/>
</dbReference>
<evidence type="ECO:0000313" key="2">
    <source>
        <dbReference type="Proteomes" id="UP001165542"/>
    </source>
</evidence>
<dbReference type="EMBL" id="JAJISC010000004">
    <property type="protein sequence ID" value="MCS2609517.1"/>
    <property type="molecule type" value="Genomic_DNA"/>
</dbReference>
<name>A0ABT2EFW4_9GAMM</name>
<dbReference type="PANTHER" id="PTHR30164:SF2">
    <property type="entry name" value="PROTEIN MTFA"/>
    <property type="match status" value="1"/>
</dbReference>
<dbReference type="CDD" id="cd20169">
    <property type="entry name" value="Peptidase_M90_mtfA"/>
    <property type="match status" value="1"/>
</dbReference>
<dbReference type="Gene3D" id="1.10.472.150">
    <property type="entry name" value="Glucose-regulated metallo-peptidase M90, N-terminal domain"/>
    <property type="match status" value="1"/>
</dbReference>
<dbReference type="Gene3D" id="3.40.390.10">
    <property type="entry name" value="Collagenase (Catalytic Domain)"/>
    <property type="match status" value="1"/>
</dbReference>
<organism evidence="1 2">
    <name type="scientific">Halomonas dongshanensis</name>
    <dbReference type="NCBI Taxonomy" id="2890835"/>
    <lineage>
        <taxon>Bacteria</taxon>
        <taxon>Pseudomonadati</taxon>
        <taxon>Pseudomonadota</taxon>
        <taxon>Gammaproteobacteria</taxon>
        <taxon>Oceanospirillales</taxon>
        <taxon>Halomonadaceae</taxon>
        <taxon>Halomonas</taxon>
    </lineage>
</organism>
<dbReference type="Pfam" id="PF06167">
    <property type="entry name" value="Peptidase_M90"/>
    <property type="match status" value="1"/>
</dbReference>
<sequence>MLRWLKRSASPFSPRAWCQACQRLPLLATLTPTEATLLGERASRFLATKRLTLHPELADTPFDDIDQLALAGQACLLTLGWSQTEHREAFANVHEIVILPDGFTRELEEMDEFGVVHQIKDERAGETSYQGPVVVAYTDLAQSGDFTGFNVLIHELAHKLDMGNSMDIDGFPPLPRSLPPAQWHGVFTEVWDDLNRCVNAGIEPPIDDYAASHPGECFAVCCEYFFTAPHTLQRAYPALYDLLCHYFNQRPLIRWESLANA</sequence>
<gene>
    <name evidence="1" type="ORF">LLY24_09340</name>
</gene>
<comment type="caution">
    <text evidence="1">The sequence shown here is derived from an EMBL/GenBank/DDBJ whole genome shotgun (WGS) entry which is preliminary data.</text>
</comment>